<dbReference type="EMBL" id="FNUC01000004">
    <property type="protein sequence ID" value="SEF16581.1"/>
    <property type="molecule type" value="Genomic_DNA"/>
</dbReference>
<keyword evidence="2" id="KW-0812">Transmembrane</keyword>
<reference evidence="5" key="1">
    <citation type="submission" date="2016-10" db="EMBL/GenBank/DDBJ databases">
        <authorList>
            <person name="Varghese N."/>
            <person name="Submissions S."/>
        </authorList>
    </citation>
    <scope>NUCLEOTIDE SEQUENCE [LARGE SCALE GENOMIC DNA]</scope>
    <source>
        <strain evidence="5">DSM 45237</strain>
    </source>
</reference>
<feature type="signal peptide" evidence="3">
    <location>
        <begin position="1"/>
        <end position="23"/>
    </location>
</feature>
<keyword evidence="3" id="KW-0732">Signal</keyword>
<feature type="chain" id="PRO_5010271081" description="TPM domain-containing protein" evidence="3">
    <location>
        <begin position="24"/>
        <end position="437"/>
    </location>
</feature>
<keyword evidence="2" id="KW-1133">Transmembrane helix</keyword>
<dbReference type="Proteomes" id="UP000181980">
    <property type="component" value="Unassembled WGS sequence"/>
</dbReference>
<evidence type="ECO:0000313" key="4">
    <source>
        <dbReference type="EMBL" id="SEF16581.1"/>
    </source>
</evidence>
<feature type="region of interest" description="Disordered" evidence="1">
    <location>
        <begin position="66"/>
        <end position="94"/>
    </location>
</feature>
<sequence>MRLTHPAAALLLVAATALGPAAAAGATADAAEAPATVTRADAARTTVPGPAATVGPAAGVPATLGRSAAADPGRSSGLTAFGPPGRSAAASAAADTATTLAGMAPRAEEPAPSDVPGEVALAWASAPVYVDETQSGIVPEAEAERLADRVDGRSPAVYIAVLPATALSDQPGDDDDARAAAFIDAVDAAGGPDGIYLVVFGGAGTYGAAISVDAPVREAVETAIGRHTRSQQVAILDDALTELGVSGAPEDSGGAGWVLPLVIALVVLAAAAGAAFWWHRRRAGGDTEGPALYRPSFDVLDDEADSLDDRQELAREDVTRFGEELDAADTHVADPAVAADVQAAMDAYAAAGSAVDGAPDDHVLRAVRATVEYGRWRLACAQARLAGRPLPARRADCFFDQRHGVSVTDWMYVPPGGRSREVPVCAGCRDRLAGTAR</sequence>
<name>A0A1H5PTP2_9ACTN</name>
<gene>
    <name evidence="4" type="ORF">SAMN04488561_5440</name>
</gene>
<keyword evidence="5" id="KW-1185">Reference proteome</keyword>
<evidence type="ECO:0000256" key="2">
    <source>
        <dbReference type="SAM" id="Phobius"/>
    </source>
</evidence>
<feature type="transmembrane region" description="Helical" evidence="2">
    <location>
        <begin position="257"/>
        <end position="278"/>
    </location>
</feature>
<evidence type="ECO:0000256" key="3">
    <source>
        <dbReference type="SAM" id="SignalP"/>
    </source>
</evidence>
<evidence type="ECO:0000256" key="1">
    <source>
        <dbReference type="SAM" id="MobiDB-lite"/>
    </source>
</evidence>
<evidence type="ECO:0008006" key="6">
    <source>
        <dbReference type="Google" id="ProtNLM"/>
    </source>
</evidence>
<keyword evidence="2" id="KW-0472">Membrane</keyword>
<dbReference type="OrthoDB" id="4808153at2"/>
<dbReference type="RefSeq" id="WP_141711327.1">
    <property type="nucleotide sequence ID" value="NZ_FNUC01000004.1"/>
</dbReference>
<evidence type="ECO:0000313" key="5">
    <source>
        <dbReference type="Proteomes" id="UP000181980"/>
    </source>
</evidence>
<organism evidence="4 5">
    <name type="scientific">Jiangella alba</name>
    <dbReference type="NCBI Taxonomy" id="561176"/>
    <lineage>
        <taxon>Bacteria</taxon>
        <taxon>Bacillati</taxon>
        <taxon>Actinomycetota</taxon>
        <taxon>Actinomycetes</taxon>
        <taxon>Jiangellales</taxon>
        <taxon>Jiangellaceae</taxon>
        <taxon>Jiangella</taxon>
    </lineage>
</organism>
<dbReference type="AlphaFoldDB" id="A0A1H5PTP2"/>
<dbReference type="STRING" id="561176.SAMN04488561_5440"/>
<proteinExistence type="predicted"/>
<protein>
    <recommendedName>
        <fullName evidence="6">TPM domain-containing protein</fullName>
    </recommendedName>
</protein>
<accession>A0A1H5PTP2</accession>